<dbReference type="Proteomes" id="UP001169764">
    <property type="component" value="Unassembled WGS sequence"/>
</dbReference>
<sequence>MRSSASAGTTPGSVAFLFLGELFLIPHLLPIAIALAATPHAPRITLFVITSAHEEIIAAALAAAGLSLPIRRARGFRRLPAGSRETPHLPHKLGILARNAFAILAHDIAVCAERTSLWLPRIAQCFGADFVYNEHGAGPHANFSAPRNRAAARILMPGDGMADRVRESGHRDAPIVTVGYIKRDYMRTVAAIRPCPPFAERRPTVIYVPHWKRCKSSWWAMGEQILDHFAASDRYNLILAPHIRLPEFDPDFEARVAPYRDRPNIHIDATSFRLVDQTYIDAADIYLGCGSSQALEFAEHPRPIIFLNPDCVDWAADPRFSHWTMGDVADDIPELAAALDRADAVHPAYAPVQTAYVARMMGIDNGSAAARAAGVVLDALACHRARRWRAVQPLPPAEGAETAHERAPRAAA</sequence>
<keyword evidence="4" id="KW-1185">Reference proteome</keyword>
<feature type="compositionally biased region" description="Basic and acidic residues" evidence="1">
    <location>
        <begin position="401"/>
        <end position="412"/>
    </location>
</feature>
<evidence type="ECO:0000256" key="2">
    <source>
        <dbReference type="SAM" id="Phobius"/>
    </source>
</evidence>
<gene>
    <name evidence="3" type="ORF">Q4F19_19590</name>
</gene>
<accession>A0ABT8YDZ9</accession>
<evidence type="ECO:0008006" key="5">
    <source>
        <dbReference type="Google" id="ProtNLM"/>
    </source>
</evidence>
<organism evidence="3 4">
    <name type="scientific">Sphingomonas natans</name>
    <dbReference type="NCBI Taxonomy" id="3063330"/>
    <lineage>
        <taxon>Bacteria</taxon>
        <taxon>Pseudomonadati</taxon>
        <taxon>Pseudomonadota</taxon>
        <taxon>Alphaproteobacteria</taxon>
        <taxon>Sphingomonadales</taxon>
        <taxon>Sphingomonadaceae</taxon>
        <taxon>Sphingomonas</taxon>
    </lineage>
</organism>
<keyword evidence="2" id="KW-0812">Transmembrane</keyword>
<dbReference type="RefSeq" id="WP_303546289.1">
    <property type="nucleotide sequence ID" value="NZ_JAUOTP010000011.1"/>
</dbReference>
<keyword evidence="2" id="KW-1133">Transmembrane helix</keyword>
<dbReference type="EMBL" id="JAUOTP010000011">
    <property type="protein sequence ID" value="MDO6416596.1"/>
    <property type="molecule type" value="Genomic_DNA"/>
</dbReference>
<feature type="transmembrane region" description="Helical" evidence="2">
    <location>
        <begin position="44"/>
        <end position="68"/>
    </location>
</feature>
<evidence type="ECO:0000313" key="3">
    <source>
        <dbReference type="EMBL" id="MDO6416596.1"/>
    </source>
</evidence>
<dbReference type="SUPFAM" id="SSF53756">
    <property type="entry name" value="UDP-Glycosyltransferase/glycogen phosphorylase"/>
    <property type="match status" value="1"/>
</dbReference>
<protein>
    <recommendedName>
        <fullName evidence="5">CDP-Glycerol:Poly(Glycerophosphate) glycerophosphotransferase</fullName>
    </recommendedName>
</protein>
<feature type="transmembrane region" description="Helical" evidence="2">
    <location>
        <begin position="12"/>
        <end position="38"/>
    </location>
</feature>
<evidence type="ECO:0000256" key="1">
    <source>
        <dbReference type="SAM" id="MobiDB-lite"/>
    </source>
</evidence>
<dbReference type="Gene3D" id="3.40.50.12580">
    <property type="match status" value="1"/>
</dbReference>
<feature type="region of interest" description="Disordered" evidence="1">
    <location>
        <begin position="393"/>
        <end position="412"/>
    </location>
</feature>
<dbReference type="InterPro" id="IPR043148">
    <property type="entry name" value="TagF_C"/>
</dbReference>
<comment type="caution">
    <text evidence="3">The sequence shown here is derived from an EMBL/GenBank/DDBJ whole genome shotgun (WGS) entry which is preliminary data.</text>
</comment>
<reference evidence="3" key="1">
    <citation type="submission" date="2023-07" db="EMBL/GenBank/DDBJ databases">
        <authorList>
            <person name="Kim M."/>
        </authorList>
    </citation>
    <scope>NUCLEOTIDE SEQUENCE</scope>
    <source>
        <strain evidence="3">BIUV-7</strain>
    </source>
</reference>
<name>A0ABT8YDZ9_9SPHN</name>
<proteinExistence type="predicted"/>
<keyword evidence="2" id="KW-0472">Membrane</keyword>
<evidence type="ECO:0000313" key="4">
    <source>
        <dbReference type="Proteomes" id="UP001169764"/>
    </source>
</evidence>